<accession>A0A0C9WS61</accession>
<evidence type="ECO:0000313" key="2">
    <source>
        <dbReference type="EMBL" id="KIK01570.1"/>
    </source>
</evidence>
<dbReference type="EMBL" id="KN838604">
    <property type="protein sequence ID" value="KIK01570.1"/>
    <property type="molecule type" value="Genomic_DNA"/>
</dbReference>
<dbReference type="Pfam" id="PF05699">
    <property type="entry name" value="Dimer_Tnp_hAT"/>
    <property type="match status" value="1"/>
</dbReference>
<proteinExistence type="predicted"/>
<dbReference type="InterPro" id="IPR008906">
    <property type="entry name" value="HATC_C_dom"/>
</dbReference>
<dbReference type="OrthoDB" id="1715602at2759"/>
<evidence type="ECO:0000313" key="3">
    <source>
        <dbReference type="Proteomes" id="UP000054477"/>
    </source>
</evidence>
<reference evidence="2 3" key="1">
    <citation type="submission" date="2014-04" db="EMBL/GenBank/DDBJ databases">
        <authorList>
            <consortium name="DOE Joint Genome Institute"/>
            <person name="Kuo A."/>
            <person name="Kohler A."/>
            <person name="Nagy L.G."/>
            <person name="Floudas D."/>
            <person name="Copeland A."/>
            <person name="Barry K.W."/>
            <person name="Cichocki N."/>
            <person name="Veneault-Fourrey C."/>
            <person name="LaButti K."/>
            <person name="Lindquist E.A."/>
            <person name="Lipzen A."/>
            <person name="Lundell T."/>
            <person name="Morin E."/>
            <person name="Murat C."/>
            <person name="Sun H."/>
            <person name="Tunlid A."/>
            <person name="Henrissat B."/>
            <person name="Grigoriev I.V."/>
            <person name="Hibbett D.S."/>
            <person name="Martin F."/>
            <person name="Nordberg H.P."/>
            <person name="Cantor M.N."/>
            <person name="Hua S.X."/>
        </authorList>
    </citation>
    <scope>NUCLEOTIDE SEQUENCE [LARGE SCALE GENOMIC DNA]</scope>
    <source>
        <strain evidence="2 3">LaAM-08-1</strain>
    </source>
</reference>
<dbReference type="HOGENOM" id="CLU_009123_11_0_1"/>
<dbReference type="Proteomes" id="UP000054477">
    <property type="component" value="Unassembled WGS sequence"/>
</dbReference>
<protein>
    <recommendedName>
        <fullName evidence="1">HAT C-terminal dimerisation domain-containing protein</fullName>
    </recommendedName>
</protein>
<reference evidence="3" key="2">
    <citation type="submission" date="2015-01" db="EMBL/GenBank/DDBJ databases">
        <title>Evolutionary Origins and Diversification of the Mycorrhizal Mutualists.</title>
        <authorList>
            <consortium name="DOE Joint Genome Institute"/>
            <consortium name="Mycorrhizal Genomics Consortium"/>
            <person name="Kohler A."/>
            <person name="Kuo A."/>
            <person name="Nagy L.G."/>
            <person name="Floudas D."/>
            <person name="Copeland A."/>
            <person name="Barry K.W."/>
            <person name="Cichocki N."/>
            <person name="Veneault-Fourrey C."/>
            <person name="LaButti K."/>
            <person name="Lindquist E.A."/>
            <person name="Lipzen A."/>
            <person name="Lundell T."/>
            <person name="Morin E."/>
            <person name="Murat C."/>
            <person name="Riley R."/>
            <person name="Ohm R."/>
            <person name="Sun H."/>
            <person name="Tunlid A."/>
            <person name="Henrissat B."/>
            <person name="Grigoriev I.V."/>
            <person name="Hibbett D.S."/>
            <person name="Martin F."/>
        </authorList>
    </citation>
    <scope>NUCLEOTIDE SEQUENCE [LARGE SCALE GENOMIC DNA]</scope>
    <source>
        <strain evidence="3">LaAM-08-1</strain>
    </source>
</reference>
<gene>
    <name evidence="2" type="ORF">K443DRAFT_98330</name>
</gene>
<feature type="domain" description="HAT C-terminal dimerisation" evidence="1">
    <location>
        <begin position="2"/>
        <end position="57"/>
    </location>
</feature>
<dbReference type="AlphaFoldDB" id="A0A0C9WS61"/>
<dbReference type="SUPFAM" id="SSF53098">
    <property type="entry name" value="Ribonuclease H-like"/>
    <property type="match status" value="1"/>
</dbReference>
<sequence>MHAVYPCLSRMVRNYLSIPATSTDVECVFSKGRLVLSHIRNRLSVASTHTLMCLGAWSRLGLVHDADIKAAAILPDVVGEEDELKFGWDYTTYD</sequence>
<organism evidence="2 3">
    <name type="scientific">Laccaria amethystina LaAM-08-1</name>
    <dbReference type="NCBI Taxonomy" id="1095629"/>
    <lineage>
        <taxon>Eukaryota</taxon>
        <taxon>Fungi</taxon>
        <taxon>Dikarya</taxon>
        <taxon>Basidiomycota</taxon>
        <taxon>Agaricomycotina</taxon>
        <taxon>Agaricomycetes</taxon>
        <taxon>Agaricomycetidae</taxon>
        <taxon>Agaricales</taxon>
        <taxon>Agaricineae</taxon>
        <taxon>Hydnangiaceae</taxon>
        <taxon>Laccaria</taxon>
    </lineage>
</organism>
<keyword evidence="3" id="KW-1185">Reference proteome</keyword>
<dbReference type="InterPro" id="IPR012337">
    <property type="entry name" value="RNaseH-like_sf"/>
</dbReference>
<name>A0A0C9WS61_9AGAR</name>
<dbReference type="GO" id="GO:0046983">
    <property type="term" value="F:protein dimerization activity"/>
    <property type="evidence" value="ECO:0007669"/>
    <property type="project" value="InterPro"/>
</dbReference>
<evidence type="ECO:0000259" key="1">
    <source>
        <dbReference type="Pfam" id="PF05699"/>
    </source>
</evidence>